<accession>A0ABT1MAW9</accession>
<feature type="transmembrane region" description="Helical" evidence="6">
    <location>
        <begin position="308"/>
        <end position="329"/>
    </location>
</feature>
<dbReference type="InterPro" id="IPR036259">
    <property type="entry name" value="MFS_trans_sf"/>
</dbReference>
<dbReference type="PANTHER" id="PTHR42718">
    <property type="entry name" value="MAJOR FACILITATOR SUPERFAMILY MULTIDRUG TRANSPORTER MFSC"/>
    <property type="match status" value="1"/>
</dbReference>
<gene>
    <name evidence="8" type="ORF">NM203_27710</name>
</gene>
<dbReference type="PANTHER" id="PTHR42718:SF9">
    <property type="entry name" value="MAJOR FACILITATOR SUPERFAMILY MULTIDRUG TRANSPORTER MFSC"/>
    <property type="match status" value="1"/>
</dbReference>
<keyword evidence="9" id="KW-1185">Reference proteome</keyword>
<keyword evidence="3 6" id="KW-0812">Transmembrane</keyword>
<evidence type="ECO:0000313" key="9">
    <source>
        <dbReference type="Proteomes" id="UP001651690"/>
    </source>
</evidence>
<evidence type="ECO:0000256" key="4">
    <source>
        <dbReference type="ARBA" id="ARBA00022989"/>
    </source>
</evidence>
<feature type="domain" description="Major facilitator superfamily (MFS) profile" evidence="7">
    <location>
        <begin position="14"/>
        <end position="463"/>
    </location>
</feature>
<proteinExistence type="predicted"/>
<organism evidence="8 9">
    <name type="scientific">Mycolicibacterium arenosum</name>
    <dbReference type="NCBI Taxonomy" id="2952157"/>
    <lineage>
        <taxon>Bacteria</taxon>
        <taxon>Bacillati</taxon>
        <taxon>Actinomycetota</taxon>
        <taxon>Actinomycetes</taxon>
        <taxon>Mycobacteriales</taxon>
        <taxon>Mycobacteriaceae</taxon>
        <taxon>Mycolicibacterium</taxon>
    </lineage>
</organism>
<feature type="transmembrane region" description="Helical" evidence="6">
    <location>
        <begin position="341"/>
        <end position="360"/>
    </location>
</feature>
<feature type="transmembrane region" description="Helical" evidence="6">
    <location>
        <begin position="166"/>
        <end position="187"/>
    </location>
</feature>
<feature type="transmembrane region" description="Helical" evidence="6">
    <location>
        <begin position="366"/>
        <end position="393"/>
    </location>
</feature>
<dbReference type="EMBL" id="JANDBD010000014">
    <property type="protein sequence ID" value="MCP9275977.1"/>
    <property type="molecule type" value="Genomic_DNA"/>
</dbReference>
<comment type="subcellular location">
    <subcellularLocation>
        <location evidence="1">Cell membrane</location>
        <topology evidence="1">Multi-pass membrane protein</topology>
    </subcellularLocation>
</comment>
<protein>
    <submittedName>
        <fullName evidence="8">MFS transporter</fullName>
    </submittedName>
</protein>
<feature type="transmembrane region" description="Helical" evidence="6">
    <location>
        <begin position="199"/>
        <end position="218"/>
    </location>
</feature>
<feature type="transmembrane region" description="Helical" evidence="6">
    <location>
        <begin position="80"/>
        <end position="97"/>
    </location>
</feature>
<sequence>MTDTVRTPARSRVLIAALGLVALTVAVLQTAVVPVLGVIAEQLPASPVAVSWAVTANLLAAVASTPLLGRLADLYNKKRILVVVLGVVLAGSLLAATTSTLPLLIVARVMQGVSYALYPICVAILREELPEDRVGGALAMLSGALGFGGGMGLVATGLLMHGSAGYHRVFWLTTIFTALVMIVAMAIIPSRPANGEGTVDWLGATGLAAGLSGLLLAITQGGVWGWAAPPTIAVAVLGVVILVAWWWWERRLEHPLVSIEMLTRRAVLLTNLATIFVGTGLYFGFLGMTQFVQMDRATAGYGFSASVLYASLVFLLPGAIAGVVTATLSGRFIDRFGARPVLVTGALTGVVGFLALAVAHDRTWQVIVAGVCVNAYISLAYGALPALVVSEVAGRETGVATGVNAIARTVGSSIAAAVVAVLLSHVSSRTGLPPEHSFVVIFVAGAVTAALALALIAMSRSTKRTATTTVDSLAMNHEWG</sequence>
<dbReference type="InterPro" id="IPR020846">
    <property type="entry name" value="MFS_dom"/>
</dbReference>
<comment type="caution">
    <text evidence="8">The sequence shown here is derived from an EMBL/GenBank/DDBJ whole genome shotgun (WGS) entry which is preliminary data.</text>
</comment>
<feature type="transmembrane region" description="Helical" evidence="6">
    <location>
        <begin position="405"/>
        <end position="426"/>
    </location>
</feature>
<evidence type="ECO:0000256" key="1">
    <source>
        <dbReference type="ARBA" id="ARBA00004651"/>
    </source>
</evidence>
<evidence type="ECO:0000256" key="6">
    <source>
        <dbReference type="SAM" id="Phobius"/>
    </source>
</evidence>
<evidence type="ECO:0000259" key="7">
    <source>
        <dbReference type="PROSITE" id="PS50850"/>
    </source>
</evidence>
<dbReference type="InterPro" id="IPR011701">
    <property type="entry name" value="MFS"/>
</dbReference>
<evidence type="ECO:0000256" key="2">
    <source>
        <dbReference type="ARBA" id="ARBA00022448"/>
    </source>
</evidence>
<evidence type="ECO:0000313" key="8">
    <source>
        <dbReference type="EMBL" id="MCP9275977.1"/>
    </source>
</evidence>
<evidence type="ECO:0000256" key="3">
    <source>
        <dbReference type="ARBA" id="ARBA00022692"/>
    </source>
</evidence>
<feature type="transmembrane region" description="Helical" evidence="6">
    <location>
        <begin position="137"/>
        <end position="160"/>
    </location>
</feature>
<dbReference type="RefSeq" id="WP_255063836.1">
    <property type="nucleotide sequence ID" value="NZ_JANDBD010000014.1"/>
</dbReference>
<dbReference type="Proteomes" id="UP001651690">
    <property type="component" value="Unassembled WGS sequence"/>
</dbReference>
<dbReference type="Gene3D" id="1.20.1250.20">
    <property type="entry name" value="MFS general substrate transporter like domains"/>
    <property type="match status" value="2"/>
</dbReference>
<evidence type="ECO:0000256" key="5">
    <source>
        <dbReference type="ARBA" id="ARBA00023136"/>
    </source>
</evidence>
<dbReference type="Pfam" id="PF07690">
    <property type="entry name" value="MFS_1"/>
    <property type="match status" value="2"/>
</dbReference>
<reference evidence="8 9" key="1">
    <citation type="submission" date="2022-06" db="EMBL/GenBank/DDBJ databases">
        <title>Mycolicibacterium sp. CAU 1645 isolated from seawater.</title>
        <authorList>
            <person name="Kim W."/>
        </authorList>
    </citation>
    <scope>NUCLEOTIDE SEQUENCE [LARGE SCALE GENOMIC DNA]</scope>
    <source>
        <strain evidence="8 9">CAU 1645</strain>
    </source>
</reference>
<dbReference type="SUPFAM" id="SSF103473">
    <property type="entry name" value="MFS general substrate transporter"/>
    <property type="match status" value="2"/>
</dbReference>
<keyword evidence="4 6" id="KW-1133">Transmembrane helix</keyword>
<feature type="transmembrane region" description="Helical" evidence="6">
    <location>
        <begin position="268"/>
        <end position="288"/>
    </location>
</feature>
<feature type="transmembrane region" description="Helical" evidence="6">
    <location>
        <begin position="50"/>
        <end position="68"/>
    </location>
</feature>
<feature type="transmembrane region" description="Helical" evidence="6">
    <location>
        <begin position="103"/>
        <end position="125"/>
    </location>
</feature>
<feature type="transmembrane region" description="Helical" evidence="6">
    <location>
        <begin position="438"/>
        <end position="458"/>
    </location>
</feature>
<dbReference type="PROSITE" id="PS50850">
    <property type="entry name" value="MFS"/>
    <property type="match status" value="1"/>
</dbReference>
<keyword evidence="5 6" id="KW-0472">Membrane</keyword>
<feature type="transmembrane region" description="Helical" evidence="6">
    <location>
        <begin position="224"/>
        <end position="248"/>
    </location>
</feature>
<keyword evidence="2" id="KW-0813">Transport</keyword>
<name>A0ABT1MAW9_9MYCO</name>